<name>A0ABV8ACV9_9DEIO</name>
<evidence type="ECO:0000313" key="4">
    <source>
        <dbReference type="EMBL" id="MFC3863071.1"/>
    </source>
</evidence>
<dbReference type="PANTHER" id="PTHR44809">
    <property type="match status" value="1"/>
</dbReference>
<feature type="transmembrane region" description="Helical" evidence="3">
    <location>
        <begin position="266"/>
        <end position="284"/>
    </location>
</feature>
<dbReference type="InterPro" id="IPR052943">
    <property type="entry name" value="TMTC_O-mannosyl-trnsfr"/>
</dbReference>
<dbReference type="InterPro" id="IPR011990">
    <property type="entry name" value="TPR-like_helical_dom_sf"/>
</dbReference>
<dbReference type="InterPro" id="IPR019734">
    <property type="entry name" value="TPR_rpt"/>
</dbReference>
<dbReference type="SMART" id="SM00028">
    <property type="entry name" value="TPR"/>
    <property type="match status" value="3"/>
</dbReference>
<dbReference type="RefSeq" id="WP_380081005.1">
    <property type="nucleotide sequence ID" value="NZ_JBHRZF010000229.1"/>
</dbReference>
<feature type="region of interest" description="Disordered" evidence="2">
    <location>
        <begin position="1"/>
        <end position="29"/>
    </location>
</feature>
<keyword evidence="3" id="KW-1133">Transmembrane helix</keyword>
<evidence type="ECO:0000313" key="5">
    <source>
        <dbReference type="Proteomes" id="UP001595748"/>
    </source>
</evidence>
<evidence type="ECO:0000256" key="1">
    <source>
        <dbReference type="PROSITE-ProRule" id="PRU00339"/>
    </source>
</evidence>
<organism evidence="4 5">
    <name type="scientific">Deinococcus antarcticus</name>
    <dbReference type="NCBI Taxonomy" id="1298767"/>
    <lineage>
        <taxon>Bacteria</taxon>
        <taxon>Thermotogati</taxon>
        <taxon>Deinococcota</taxon>
        <taxon>Deinococci</taxon>
        <taxon>Deinococcales</taxon>
        <taxon>Deinococcaceae</taxon>
        <taxon>Deinococcus</taxon>
    </lineage>
</organism>
<dbReference type="EMBL" id="JBHRZF010000229">
    <property type="protein sequence ID" value="MFC3863071.1"/>
    <property type="molecule type" value="Genomic_DNA"/>
</dbReference>
<evidence type="ECO:0000256" key="3">
    <source>
        <dbReference type="SAM" id="Phobius"/>
    </source>
</evidence>
<reference evidence="5" key="1">
    <citation type="journal article" date="2019" name="Int. J. Syst. Evol. Microbiol.">
        <title>The Global Catalogue of Microorganisms (GCM) 10K type strain sequencing project: providing services to taxonomists for standard genome sequencing and annotation.</title>
        <authorList>
            <consortium name="The Broad Institute Genomics Platform"/>
            <consortium name="The Broad Institute Genome Sequencing Center for Infectious Disease"/>
            <person name="Wu L."/>
            <person name="Ma J."/>
        </authorList>
    </citation>
    <scope>NUCLEOTIDE SEQUENCE [LARGE SCALE GENOMIC DNA]</scope>
    <source>
        <strain evidence="5">CCTCC AB 2013263</strain>
    </source>
</reference>
<proteinExistence type="predicted"/>
<evidence type="ECO:0000256" key="2">
    <source>
        <dbReference type="SAM" id="MobiDB-lite"/>
    </source>
</evidence>
<gene>
    <name evidence="4" type="ORF">ACFOPQ_20120</name>
</gene>
<feature type="repeat" description="TPR" evidence="1">
    <location>
        <begin position="177"/>
        <end position="210"/>
    </location>
</feature>
<dbReference type="PROSITE" id="PS50005">
    <property type="entry name" value="TPR"/>
    <property type="match status" value="2"/>
</dbReference>
<dbReference type="SUPFAM" id="SSF48452">
    <property type="entry name" value="TPR-like"/>
    <property type="match status" value="1"/>
</dbReference>
<protein>
    <submittedName>
        <fullName evidence="4">Tetratricopeptide repeat protein</fullName>
    </submittedName>
</protein>
<feature type="compositionally biased region" description="Polar residues" evidence="2">
    <location>
        <begin position="1"/>
        <end position="21"/>
    </location>
</feature>
<sequence length="287" mass="31322">MTDPARQSSSVDELTSTTSAGNAMPELPTWQSFARKGDWGRAQAVASLKEPGSDLHAALQSVAAIQEDVRVRKYPGARRALSAVQASLKQMTGQGEAALLETLVMPERLARALAALDTVTGEADPAALHAKLADAEAHPLTRAEALNALGVLHALRSEPDAAQRNFNEALAHDPGHYRARMNLGNLALEAGDARAAEEQYREVLKIAPNYDGAHHNLGVALRRQGKVYESVGSIRKAQRLNVKRTQQESREELKEQMKNDPKMRQMRNVIFAALLIVFVLVFLLNGR</sequence>
<keyword evidence="3" id="KW-0472">Membrane</keyword>
<dbReference type="Pfam" id="PF14559">
    <property type="entry name" value="TPR_19"/>
    <property type="match status" value="1"/>
</dbReference>
<feature type="repeat" description="TPR" evidence="1">
    <location>
        <begin position="143"/>
        <end position="176"/>
    </location>
</feature>
<dbReference type="PANTHER" id="PTHR44809:SF1">
    <property type="entry name" value="PROTEIN O-MANNOSYL-TRANSFERASE TMTC1"/>
    <property type="match status" value="1"/>
</dbReference>
<keyword evidence="5" id="KW-1185">Reference proteome</keyword>
<keyword evidence="3" id="KW-0812">Transmembrane</keyword>
<keyword evidence="1" id="KW-0802">TPR repeat</keyword>
<comment type="caution">
    <text evidence="4">The sequence shown here is derived from an EMBL/GenBank/DDBJ whole genome shotgun (WGS) entry which is preliminary data.</text>
</comment>
<accession>A0ABV8ACV9</accession>
<dbReference type="Proteomes" id="UP001595748">
    <property type="component" value="Unassembled WGS sequence"/>
</dbReference>
<dbReference type="Gene3D" id="1.25.40.10">
    <property type="entry name" value="Tetratricopeptide repeat domain"/>
    <property type="match status" value="1"/>
</dbReference>